<keyword evidence="4" id="KW-0012">Acyltransferase</keyword>
<dbReference type="AlphaFoldDB" id="A0AB74UCL1"/>
<dbReference type="SUPFAM" id="SSF55729">
    <property type="entry name" value="Acyl-CoA N-acyltransferases (Nat)"/>
    <property type="match status" value="1"/>
</dbReference>
<accession>A0AB74UCL1</accession>
<feature type="region of interest" description="Disordered" evidence="2">
    <location>
        <begin position="1"/>
        <end position="32"/>
    </location>
</feature>
<name>A0AB74UCL1_9GAMM</name>
<protein>
    <submittedName>
        <fullName evidence="4">GNAT family N-acetyltransferase</fullName>
        <ecNumber evidence="4">2.3.1.-</ecNumber>
    </submittedName>
</protein>
<dbReference type="PANTHER" id="PTHR31438">
    <property type="entry name" value="LYSINE N-ACYLTRANSFERASE C17G9.06C-RELATED"/>
    <property type="match status" value="1"/>
</dbReference>
<dbReference type="GO" id="GO:0016410">
    <property type="term" value="F:N-acyltransferase activity"/>
    <property type="evidence" value="ECO:0007669"/>
    <property type="project" value="TreeGrafter"/>
</dbReference>
<evidence type="ECO:0000313" key="4">
    <source>
        <dbReference type="EMBL" id="XCJ80712.1"/>
    </source>
</evidence>
<dbReference type="SMART" id="SM01006">
    <property type="entry name" value="AlcB"/>
    <property type="match status" value="1"/>
</dbReference>
<dbReference type="GO" id="GO:0019290">
    <property type="term" value="P:siderophore biosynthetic process"/>
    <property type="evidence" value="ECO:0007669"/>
    <property type="project" value="InterPro"/>
</dbReference>
<reference evidence="4" key="1">
    <citation type="submission" date="2024-06" db="EMBL/GenBank/DDBJ databases">
        <title>Complete genome of Salinicola endophyticus HNIBRBA4755.</title>
        <authorList>
            <person name="Shin S.Y."/>
            <person name="Kang H."/>
            <person name="Song J."/>
        </authorList>
    </citation>
    <scope>NUCLEOTIDE SEQUENCE</scope>
    <source>
        <strain evidence="4">HNIBRBA4755</strain>
    </source>
</reference>
<evidence type="ECO:0000256" key="2">
    <source>
        <dbReference type="SAM" id="MobiDB-lite"/>
    </source>
</evidence>
<evidence type="ECO:0000256" key="1">
    <source>
        <dbReference type="ARBA" id="ARBA00004924"/>
    </source>
</evidence>
<dbReference type="RefSeq" id="WP_353981523.1">
    <property type="nucleotide sequence ID" value="NZ_CP159578.1"/>
</dbReference>
<dbReference type="InterPro" id="IPR019432">
    <property type="entry name" value="Acyltransferase_MbtK/IucB-like"/>
</dbReference>
<dbReference type="Gene3D" id="3.40.630.30">
    <property type="match status" value="1"/>
</dbReference>
<sequence length="328" mass="37728">MTATSPDTLQDTPTDALTATPDHSLGQTDAAKTRGAENSLAFLADRAARLNATGERAPHSLIAVLDAAFARHPTLELLVLEDAEWQAHPDWPTLIATLGGPRVLRSVFYQQPWHWLRHAPPTPAQTPFAPELGHPRRPAKPSGEVYRRQMPKLGQTFSLRVIERERDLERFVRWMHLPRVAEFWEQAWPETELAEFIDQRLADPHTLPLIGEFDGRAFGYFELYWAAEDRLAPYYPWAPFDRGIHLLVGEEDVRGPQFVDAWLGGLSHYAYLCEPRTTRLVLEPRHDNQRLFRHLGRLGLERLRDFDFPHKRSSLVMGQRDHFFSEIL</sequence>
<dbReference type="EMBL" id="CP159578">
    <property type="protein sequence ID" value="XCJ80712.1"/>
    <property type="molecule type" value="Genomic_DNA"/>
</dbReference>
<keyword evidence="4" id="KW-0808">Transferase</keyword>
<dbReference type="PANTHER" id="PTHR31438:SF1">
    <property type="entry name" value="LYSINE N-ACYLTRANSFERASE C17G9.06C-RELATED"/>
    <property type="match status" value="1"/>
</dbReference>
<dbReference type="Pfam" id="PF13523">
    <property type="entry name" value="Acetyltransf_8"/>
    <property type="match status" value="1"/>
</dbReference>
<feature type="domain" description="Acyltransferase MbtK/IucB-like conserved" evidence="3">
    <location>
        <begin position="160"/>
        <end position="207"/>
    </location>
</feature>
<gene>
    <name evidence="4" type="ORF">ABV408_05900</name>
</gene>
<evidence type="ECO:0000259" key="3">
    <source>
        <dbReference type="SMART" id="SM01006"/>
    </source>
</evidence>
<proteinExistence type="predicted"/>
<dbReference type="InterPro" id="IPR016181">
    <property type="entry name" value="Acyl_CoA_acyltransferase"/>
</dbReference>
<comment type="pathway">
    <text evidence="1">Siderophore biosynthesis.</text>
</comment>
<dbReference type="EC" id="2.3.1.-" evidence="4"/>
<feature type="compositionally biased region" description="Low complexity" evidence="2">
    <location>
        <begin position="1"/>
        <end position="22"/>
    </location>
</feature>
<organism evidence="4">
    <name type="scientific">Salinicola endophyticus</name>
    <dbReference type="NCBI Taxonomy" id="1949083"/>
    <lineage>
        <taxon>Bacteria</taxon>
        <taxon>Pseudomonadati</taxon>
        <taxon>Pseudomonadota</taxon>
        <taxon>Gammaproteobacteria</taxon>
        <taxon>Oceanospirillales</taxon>
        <taxon>Halomonadaceae</taxon>
        <taxon>Salinicola</taxon>
    </lineage>
</organism>